<organism evidence="2 3">
    <name type="scientific">Faecalicatena acetigenes</name>
    <dbReference type="NCBI Taxonomy" id="2981790"/>
    <lineage>
        <taxon>Bacteria</taxon>
        <taxon>Bacillati</taxon>
        <taxon>Bacillota</taxon>
        <taxon>Clostridia</taxon>
        <taxon>Lachnospirales</taxon>
        <taxon>Lachnospiraceae</taxon>
        <taxon>Faecalicatena</taxon>
    </lineage>
</organism>
<accession>A0ABT2TDE9</accession>
<sequence>MLDKGRIRLMTKTAIYEKHQAEEDLKISSYYKKDYASLHTWLTLVWITIGYACLAGGIVFCYSDSLLQNLDFTKLFVIAAVAIGAYLVLIVIYGICASSFYKKKHNKAKQRVKKYYRDLSRIGKLYMKEKR</sequence>
<evidence type="ECO:0000256" key="1">
    <source>
        <dbReference type="SAM" id="Phobius"/>
    </source>
</evidence>
<dbReference type="RefSeq" id="WP_059070395.1">
    <property type="nucleotide sequence ID" value="NZ_JAOQJX010000012.1"/>
</dbReference>
<keyword evidence="3" id="KW-1185">Reference proteome</keyword>
<name>A0ABT2TDE9_9FIRM</name>
<comment type="caution">
    <text evidence="2">The sequence shown here is derived from an EMBL/GenBank/DDBJ whole genome shotgun (WGS) entry which is preliminary data.</text>
</comment>
<feature type="transmembrane region" description="Helical" evidence="1">
    <location>
        <begin position="75"/>
        <end position="101"/>
    </location>
</feature>
<reference evidence="2 3" key="1">
    <citation type="journal article" date="2021" name="ISME Commun">
        <title>Automated analysis of genomic sequences facilitates high-throughput and comprehensive description of bacteria.</title>
        <authorList>
            <person name="Hitch T.C.A."/>
        </authorList>
    </citation>
    <scope>NUCLEOTIDE SEQUENCE [LARGE SCALE GENOMIC DNA]</scope>
    <source>
        <strain evidence="2 3">H2_18</strain>
    </source>
</reference>
<evidence type="ECO:0000313" key="2">
    <source>
        <dbReference type="EMBL" id="MCU6747744.1"/>
    </source>
</evidence>
<keyword evidence="1" id="KW-0812">Transmembrane</keyword>
<keyword evidence="1" id="KW-0472">Membrane</keyword>
<protein>
    <submittedName>
        <fullName evidence="2">Uncharacterized protein</fullName>
    </submittedName>
</protein>
<proteinExistence type="predicted"/>
<dbReference type="EMBL" id="JAOQJX010000012">
    <property type="protein sequence ID" value="MCU6747744.1"/>
    <property type="molecule type" value="Genomic_DNA"/>
</dbReference>
<feature type="transmembrane region" description="Helical" evidence="1">
    <location>
        <begin position="41"/>
        <end position="63"/>
    </location>
</feature>
<keyword evidence="1" id="KW-1133">Transmembrane helix</keyword>
<evidence type="ECO:0000313" key="3">
    <source>
        <dbReference type="Proteomes" id="UP001652394"/>
    </source>
</evidence>
<dbReference type="Proteomes" id="UP001652394">
    <property type="component" value="Unassembled WGS sequence"/>
</dbReference>
<gene>
    <name evidence="2" type="ORF">OCV51_08785</name>
</gene>